<name>D1YYK6_METPS</name>
<reference evidence="2 3" key="1">
    <citation type="journal article" date="2007" name="Appl. Environ. Microbiol.">
        <title>Isolation of key methanogens for global methane emission from rice paddy fields: a novel isolate affiliated with the clone cluster rice cluster I.</title>
        <authorList>
            <person name="Sakai S."/>
            <person name="Imachi H."/>
            <person name="Sekiguchi Y."/>
            <person name="Ohashi A."/>
            <person name="Harada H."/>
            <person name="Kamagata Y."/>
        </authorList>
    </citation>
    <scope>NUCLEOTIDE SEQUENCE [LARGE SCALE GENOMIC DNA]</scope>
    <source>
        <strain evidence="3">DSM 17711 / JCM 13418 / NBRC 101707 / SANAE</strain>
    </source>
</reference>
<keyword evidence="1" id="KW-0472">Membrane</keyword>
<dbReference type="eggNOG" id="arCOG11118">
    <property type="taxonomic scope" value="Archaea"/>
</dbReference>
<dbReference type="GeneID" id="8682734"/>
<dbReference type="InParanoid" id="D1YYK6"/>
<protein>
    <submittedName>
        <fullName evidence="2">Uncharacterized protein</fullName>
    </submittedName>
</protein>
<evidence type="ECO:0000313" key="3">
    <source>
        <dbReference type="Proteomes" id="UP000001882"/>
    </source>
</evidence>
<dbReference type="STRING" id="304371.MCP_1456"/>
<dbReference type="Proteomes" id="UP000001882">
    <property type="component" value="Chromosome"/>
</dbReference>
<organism evidence="2 3">
    <name type="scientific">Methanocella paludicola (strain DSM 17711 / JCM 13418 / NBRC 101707 / SANAE)</name>
    <dbReference type="NCBI Taxonomy" id="304371"/>
    <lineage>
        <taxon>Archaea</taxon>
        <taxon>Methanobacteriati</taxon>
        <taxon>Methanobacteriota</taxon>
        <taxon>Stenosarchaea group</taxon>
        <taxon>Methanomicrobia</taxon>
        <taxon>Methanocellales</taxon>
        <taxon>Methanocellaceae</taxon>
        <taxon>Methanocella</taxon>
    </lineage>
</organism>
<dbReference type="AlphaFoldDB" id="D1YYK6"/>
<keyword evidence="1" id="KW-0812">Transmembrane</keyword>
<gene>
    <name evidence="2" type="ordered locus">MCP_1456</name>
</gene>
<dbReference type="EMBL" id="AP011532">
    <property type="protein sequence ID" value="BAI61528.1"/>
    <property type="molecule type" value="Genomic_DNA"/>
</dbReference>
<keyword evidence="3" id="KW-1185">Reference proteome</keyword>
<proteinExistence type="predicted"/>
<dbReference type="OrthoDB" id="382434at2157"/>
<dbReference type="KEGG" id="mpd:MCP_1456"/>
<feature type="transmembrane region" description="Helical" evidence="1">
    <location>
        <begin position="184"/>
        <end position="204"/>
    </location>
</feature>
<accession>D1YYK6</accession>
<evidence type="ECO:0000256" key="1">
    <source>
        <dbReference type="SAM" id="Phobius"/>
    </source>
</evidence>
<sequence>MALYVNDNVSRMRAFTLFVVAIALALLVAPATAADVTIPINKDYRYGDMVVHIIKAEITDKYKGNTYSADPDNSIWPKLWFTYENKGTAAANGNLYVAFMDDKGNIYQEGRKNKTLFDSTMNPIAPGSTSEMRFVEAAAPKGTNIVKVILYDYEGRQDQVIDISTAGVTATNSPSSTGGQSTTGTGPCAIALALPLVAAGIFVASRARR</sequence>
<dbReference type="RefSeq" id="WP_012900207.1">
    <property type="nucleotide sequence ID" value="NC_013665.1"/>
</dbReference>
<reference evidence="2 3" key="2">
    <citation type="journal article" date="2008" name="Int. J. Syst. Evol. Microbiol.">
        <title>Methanocella paludicola gen. nov., sp. nov., a methane-producing archaeon, the first isolate of the lineage 'Rice Cluster I', and proposal of the new archaeal order Methanocellales ord. nov.</title>
        <authorList>
            <person name="Sakai S."/>
            <person name="Imachi H."/>
            <person name="Hanada S."/>
            <person name="Ohashi A."/>
            <person name="Harada H."/>
            <person name="Kamagata Y."/>
        </authorList>
    </citation>
    <scope>NUCLEOTIDE SEQUENCE [LARGE SCALE GENOMIC DNA]</scope>
    <source>
        <strain evidence="3">DSM 17711 / JCM 13418 / NBRC 101707 / SANAE</strain>
    </source>
</reference>
<evidence type="ECO:0000313" key="2">
    <source>
        <dbReference type="EMBL" id="BAI61528.1"/>
    </source>
</evidence>
<reference evidence="3" key="3">
    <citation type="journal article" date="2011" name="PLoS ONE">
        <title>Genome sequence of a mesophilic hydrogenotrophic methanogen Methanocella paludicola, the first cultivated representative of the order Methanocellales.</title>
        <authorList>
            <person name="Sakai S."/>
            <person name="Takaki Y."/>
            <person name="Shimamura S."/>
            <person name="Sekine M."/>
            <person name="Tajima T."/>
            <person name="Kosugi H."/>
            <person name="Ichikawa N."/>
            <person name="Tasumi E."/>
            <person name="Hiraki A.T."/>
            <person name="Shimizu A."/>
            <person name="Kato Y."/>
            <person name="Nishiko R."/>
            <person name="Mori K."/>
            <person name="Fujita N."/>
            <person name="Imachi H."/>
            <person name="Takai K."/>
        </authorList>
    </citation>
    <scope>NUCLEOTIDE SEQUENCE [LARGE SCALE GENOMIC DNA]</scope>
    <source>
        <strain evidence="3">DSM 17711 / JCM 13418 / NBRC 101707 / SANAE</strain>
    </source>
</reference>
<keyword evidence="1" id="KW-1133">Transmembrane helix</keyword>